<evidence type="ECO:0000256" key="5">
    <source>
        <dbReference type="HAMAP-Rule" id="MF_02126"/>
    </source>
</evidence>
<dbReference type="Gene3D" id="1.10.8.10">
    <property type="entry name" value="DNA helicase RuvA subunit, C-terminal domain"/>
    <property type="match status" value="1"/>
</dbReference>
<dbReference type="InterPro" id="IPR029063">
    <property type="entry name" value="SAM-dependent_MTases_sf"/>
</dbReference>
<evidence type="ECO:0000256" key="2">
    <source>
        <dbReference type="ARBA" id="ARBA00022679"/>
    </source>
</evidence>
<evidence type="ECO:0000313" key="8">
    <source>
        <dbReference type="EMBL" id="MXP48124.1"/>
    </source>
</evidence>
<evidence type="ECO:0000313" key="9">
    <source>
        <dbReference type="Proteomes" id="UP000471435"/>
    </source>
</evidence>
<reference evidence="8 9" key="1">
    <citation type="submission" date="2019-12" db="EMBL/GenBank/DDBJ databases">
        <title>Genomic-based taxomic classification of the family Erythrobacteraceae.</title>
        <authorList>
            <person name="Xu L."/>
        </authorList>
    </citation>
    <scope>NUCLEOTIDE SEQUENCE [LARGE SCALE GENOMIC DNA]</scope>
    <source>
        <strain evidence="8 9">SW-109</strain>
    </source>
</reference>
<comment type="similarity">
    <text evidence="5">Belongs to the protein N5-glutamine methyltransferase family. PrmC subfamily.</text>
</comment>
<dbReference type="OrthoDB" id="9800643at2"/>
<feature type="binding site" evidence="5">
    <location>
        <position position="138"/>
    </location>
    <ligand>
        <name>S-adenosyl-L-methionine</name>
        <dbReference type="ChEBI" id="CHEBI:59789"/>
    </ligand>
</feature>
<dbReference type="HAMAP" id="MF_02126">
    <property type="entry name" value="RF_methyltr_PrmC"/>
    <property type="match status" value="1"/>
</dbReference>
<evidence type="ECO:0000259" key="6">
    <source>
        <dbReference type="Pfam" id="PF05175"/>
    </source>
</evidence>
<dbReference type="Proteomes" id="UP000471435">
    <property type="component" value="Unassembled WGS sequence"/>
</dbReference>
<dbReference type="PANTHER" id="PTHR18895:SF74">
    <property type="entry name" value="MTRF1L RELEASE FACTOR GLUTAMINE METHYLTRANSFERASE"/>
    <property type="match status" value="1"/>
</dbReference>
<dbReference type="EC" id="2.1.1.297" evidence="5"/>
<feature type="binding site" evidence="5">
    <location>
        <position position="167"/>
    </location>
    <ligand>
        <name>S-adenosyl-L-methionine</name>
        <dbReference type="ChEBI" id="CHEBI:59789"/>
    </ligand>
</feature>
<feature type="binding site" evidence="5">
    <location>
        <position position="185"/>
    </location>
    <ligand>
        <name>S-adenosyl-L-methionine</name>
        <dbReference type="ChEBI" id="CHEBI:59789"/>
    </ligand>
</feature>
<protein>
    <recommendedName>
        <fullName evidence="5">Release factor glutamine methyltransferase</fullName>
        <shortName evidence="5">RF MTase</shortName>
        <ecNumber evidence="5">2.1.1.297</ecNumber>
    </recommendedName>
    <alternativeName>
        <fullName evidence="5">N5-glutamine methyltransferase PrmC</fullName>
    </alternativeName>
    <alternativeName>
        <fullName evidence="5">Protein-(glutamine-N5) MTase PrmC</fullName>
    </alternativeName>
    <alternativeName>
        <fullName evidence="5">Protein-glutamine N-methyltransferase PrmC</fullName>
    </alternativeName>
</protein>
<dbReference type="Gene3D" id="3.40.50.150">
    <property type="entry name" value="Vaccinia Virus protein VP39"/>
    <property type="match status" value="1"/>
</dbReference>
<dbReference type="Pfam" id="PF05175">
    <property type="entry name" value="MTS"/>
    <property type="match status" value="1"/>
</dbReference>
<evidence type="ECO:0000259" key="7">
    <source>
        <dbReference type="Pfam" id="PF17827"/>
    </source>
</evidence>
<comment type="caution">
    <text evidence="8">The sequence shown here is derived from an EMBL/GenBank/DDBJ whole genome shotgun (WGS) entry which is preliminary data.</text>
</comment>
<feature type="domain" description="Methyltransferase small" evidence="6">
    <location>
        <begin position="104"/>
        <end position="193"/>
    </location>
</feature>
<dbReference type="SUPFAM" id="SSF53335">
    <property type="entry name" value="S-adenosyl-L-methionine-dependent methyltransferases"/>
    <property type="match status" value="1"/>
</dbReference>
<dbReference type="EMBL" id="WTYP01000002">
    <property type="protein sequence ID" value="MXP48124.1"/>
    <property type="molecule type" value="Genomic_DNA"/>
</dbReference>
<dbReference type="PROSITE" id="PS00092">
    <property type="entry name" value="N6_MTASE"/>
    <property type="match status" value="1"/>
</dbReference>
<dbReference type="GO" id="GO:0032259">
    <property type="term" value="P:methylation"/>
    <property type="evidence" value="ECO:0007669"/>
    <property type="project" value="UniProtKB-KW"/>
</dbReference>
<accession>A0A6I4V761</accession>
<evidence type="ECO:0000256" key="3">
    <source>
        <dbReference type="ARBA" id="ARBA00022691"/>
    </source>
</evidence>
<dbReference type="InterPro" id="IPR004556">
    <property type="entry name" value="HemK-like"/>
</dbReference>
<feature type="domain" description="Release factor glutamine methyltransferase N-terminal" evidence="7">
    <location>
        <begin position="7"/>
        <end position="72"/>
    </location>
</feature>
<proteinExistence type="inferred from homology"/>
<keyword evidence="1 5" id="KW-0489">Methyltransferase</keyword>
<dbReference type="InterPro" id="IPR050320">
    <property type="entry name" value="N5-glutamine_MTase"/>
</dbReference>
<keyword evidence="3 5" id="KW-0949">S-adenosyl-L-methionine</keyword>
<comment type="catalytic activity">
    <reaction evidence="4 5">
        <text>L-glutaminyl-[peptide chain release factor] + S-adenosyl-L-methionine = N(5)-methyl-L-glutaminyl-[peptide chain release factor] + S-adenosyl-L-homocysteine + H(+)</text>
        <dbReference type="Rhea" id="RHEA:42896"/>
        <dbReference type="Rhea" id="RHEA-COMP:10271"/>
        <dbReference type="Rhea" id="RHEA-COMP:10272"/>
        <dbReference type="ChEBI" id="CHEBI:15378"/>
        <dbReference type="ChEBI" id="CHEBI:30011"/>
        <dbReference type="ChEBI" id="CHEBI:57856"/>
        <dbReference type="ChEBI" id="CHEBI:59789"/>
        <dbReference type="ChEBI" id="CHEBI:61891"/>
        <dbReference type="EC" id="2.1.1.297"/>
    </reaction>
</comment>
<evidence type="ECO:0000256" key="4">
    <source>
        <dbReference type="ARBA" id="ARBA00048391"/>
    </source>
</evidence>
<dbReference type="InterPro" id="IPR040758">
    <property type="entry name" value="PrmC_N"/>
</dbReference>
<keyword evidence="9" id="KW-1185">Reference proteome</keyword>
<feature type="binding site" evidence="5">
    <location>
        <begin position="115"/>
        <end position="119"/>
    </location>
    <ligand>
        <name>S-adenosyl-L-methionine</name>
        <dbReference type="ChEBI" id="CHEBI:59789"/>
    </ligand>
</feature>
<evidence type="ECO:0000256" key="1">
    <source>
        <dbReference type="ARBA" id="ARBA00022603"/>
    </source>
</evidence>
<dbReference type="InterPro" id="IPR007848">
    <property type="entry name" value="Small_mtfrase_dom"/>
</dbReference>
<dbReference type="InterPro" id="IPR019874">
    <property type="entry name" value="RF_methyltr_PrmC"/>
</dbReference>
<dbReference type="AlphaFoldDB" id="A0A6I4V761"/>
<gene>
    <name evidence="5 8" type="primary">prmC</name>
    <name evidence="8" type="ORF">GRI43_12075</name>
</gene>
<dbReference type="NCBIfam" id="TIGR03534">
    <property type="entry name" value="RF_mod_PrmC"/>
    <property type="match status" value="1"/>
</dbReference>
<dbReference type="Pfam" id="PF17827">
    <property type="entry name" value="PrmC_N"/>
    <property type="match status" value="1"/>
</dbReference>
<feature type="binding site" evidence="5">
    <location>
        <begin position="185"/>
        <end position="188"/>
    </location>
    <ligand>
        <name>substrate</name>
    </ligand>
</feature>
<dbReference type="NCBIfam" id="TIGR00536">
    <property type="entry name" value="hemK_fam"/>
    <property type="match status" value="1"/>
</dbReference>
<keyword evidence="2 5" id="KW-0808">Transferase</keyword>
<dbReference type="CDD" id="cd02440">
    <property type="entry name" value="AdoMet_MTases"/>
    <property type="match status" value="1"/>
</dbReference>
<sequence>MTTVSAALREAASALEGASDTARLDAELLMAEALGMSRSEMLLTGRDRGVPPEFARLLDRRKQHEPVAYILGRQEFYGREFLVNPQVLIPRGDSETLVDAALRNSPPAARILDLGTGSGALLLTLLAELPKASGTGIDASLGAVSVAAANAARLGVADRAHILHADWNAEGWSENLDRFDLIIANPPYVETGAELAPSVRQFEPASALFAGADGLDDYRSLIPQLSNMLTPNGIILLEIGYAQADQVSQIAGLSGYSAELFRDLAHRPRALLLR</sequence>
<dbReference type="PANTHER" id="PTHR18895">
    <property type="entry name" value="HEMK METHYLTRANSFERASE"/>
    <property type="match status" value="1"/>
</dbReference>
<comment type="function">
    <text evidence="5">Methylates the class 1 translation termination release factors RF1/PrfA and RF2/PrfB on the glutamine residue of the universally conserved GGQ motif.</text>
</comment>
<dbReference type="RefSeq" id="WP_160731336.1">
    <property type="nucleotide sequence ID" value="NZ_WTYP01000002.1"/>
</dbReference>
<name>A0A6I4V761_9SPHN</name>
<dbReference type="GO" id="GO:0102559">
    <property type="term" value="F:peptide chain release factor N(5)-glutamine methyltransferase activity"/>
    <property type="evidence" value="ECO:0007669"/>
    <property type="project" value="UniProtKB-EC"/>
</dbReference>
<organism evidence="8 9">
    <name type="scientific">Pontixanthobacter luteolus</name>
    <dbReference type="NCBI Taxonomy" id="295089"/>
    <lineage>
        <taxon>Bacteria</taxon>
        <taxon>Pseudomonadati</taxon>
        <taxon>Pseudomonadota</taxon>
        <taxon>Alphaproteobacteria</taxon>
        <taxon>Sphingomonadales</taxon>
        <taxon>Erythrobacteraceae</taxon>
        <taxon>Pontixanthobacter</taxon>
    </lineage>
</organism>
<dbReference type="GO" id="GO:0003676">
    <property type="term" value="F:nucleic acid binding"/>
    <property type="evidence" value="ECO:0007669"/>
    <property type="project" value="InterPro"/>
</dbReference>
<dbReference type="InterPro" id="IPR002052">
    <property type="entry name" value="DNA_methylase_N6_adenine_CS"/>
</dbReference>